<dbReference type="AlphaFoldDB" id="A0A0R3SAF8"/>
<dbReference type="OrthoDB" id="272077at2759"/>
<dbReference type="Gene3D" id="1.25.40.10">
    <property type="entry name" value="Tetratricopeptide repeat domain"/>
    <property type="match status" value="1"/>
</dbReference>
<dbReference type="InterPro" id="IPR011990">
    <property type="entry name" value="TPR-like_helical_dom_sf"/>
</dbReference>
<dbReference type="GO" id="GO:0005758">
    <property type="term" value="C:mitochondrial intermembrane space"/>
    <property type="evidence" value="ECO:0007669"/>
    <property type="project" value="TreeGrafter"/>
</dbReference>
<dbReference type="InterPro" id="IPR040239">
    <property type="entry name" value="HcpB-like"/>
</dbReference>
<evidence type="ECO:0000313" key="3">
    <source>
        <dbReference type="EMBL" id="VDL18795.1"/>
    </source>
</evidence>
<evidence type="ECO:0000256" key="2">
    <source>
        <dbReference type="ARBA" id="ARBA00022737"/>
    </source>
</evidence>
<evidence type="ECO:0000256" key="1">
    <source>
        <dbReference type="ARBA" id="ARBA00008486"/>
    </source>
</evidence>
<evidence type="ECO:0000313" key="4">
    <source>
        <dbReference type="Proteomes" id="UP000274504"/>
    </source>
</evidence>
<keyword evidence="2" id="KW-0677">Repeat</keyword>
<protein>
    <submittedName>
        <fullName evidence="5">Cytochrome c oxidase assembly factor 7</fullName>
    </submittedName>
</protein>
<dbReference type="SUPFAM" id="SSF81901">
    <property type="entry name" value="HCP-like"/>
    <property type="match status" value="2"/>
</dbReference>
<organism evidence="5">
    <name type="scientific">Hymenolepis diminuta</name>
    <name type="common">Rat tapeworm</name>
    <dbReference type="NCBI Taxonomy" id="6216"/>
    <lineage>
        <taxon>Eukaryota</taxon>
        <taxon>Metazoa</taxon>
        <taxon>Spiralia</taxon>
        <taxon>Lophotrochozoa</taxon>
        <taxon>Platyhelminthes</taxon>
        <taxon>Cestoda</taxon>
        <taxon>Eucestoda</taxon>
        <taxon>Cyclophyllidea</taxon>
        <taxon>Hymenolepididae</taxon>
        <taxon>Hymenolepis</taxon>
    </lineage>
</organism>
<dbReference type="InterPro" id="IPR006597">
    <property type="entry name" value="Sel1-like"/>
</dbReference>
<comment type="similarity">
    <text evidence="1">Belongs to the hcp beta-lactamase family.</text>
</comment>
<dbReference type="EMBL" id="UYSG01000240">
    <property type="protein sequence ID" value="VDL18795.1"/>
    <property type="molecule type" value="Genomic_DNA"/>
</dbReference>
<accession>A0A0R3SAF8</accession>
<reference evidence="5" key="1">
    <citation type="submission" date="2017-02" db="UniProtKB">
        <authorList>
            <consortium name="WormBaseParasite"/>
        </authorList>
    </citation>
    <scope>IDENTIFICATION</scope>
</reference>
<sequence length="233" mass="26085">MNFGPNDSGVLEFKTEKEAEEYLEELGPKFKYGCYRQGNPIQCHSLARWYASYLRDYAKSEAVFHQNCFQRQFSESCTGYAFYKLFGAPGIKRNFKQAFEALKFGCNTSESSRCCQGAGELLLEGAVEDKNQEERVAEAMKYFTRGCDLGLPVSCFFLGGLCHRQSEAVSTISPSERSQLRHSAVLAWVQACQLGGHELACRNAALAYRLGDGVEQNESKASELENLRKTRGS</sequence>
<dbReference type="WBParaSite" id="HDID_0000133301-mRNA-1">
    <property type="protein sequence ID" value="HDID_0000133301-mRNA-1"/>
    <property type="gene ID" value="HDID_0000133301"/>
</dbReference>
<dbReference type="PANTHER" id="PTHR13891">
    <property type="entry name" value="CYTOCHROME C OXIDASE ASSEMBLY FACTOR 7"/>
    <property type="match status" value="1"/>
</dbReference>
<gene>
    <name evidence="3" type="ORF">HDID_LOCUS1334</name>
</gene>
<proteinExistence type="inferred from homology"/>
<reference evidence="3 4" key="2">
    <citation type="submission" date="2018-11" db="EMBL/GenBank/DDBJ databases">
        <authorList>
            <consortium name="Pathogen Informatics"/>
        </authorList>
    </citation>
    <scope>NUCLEOTIDE SEQUENCE [LARGE SCALE GENOMIC DNA]</scope>
</reference>
<dbReference type="Pfam" id="PF08238">
    <property type="entry name" value="Sel1"/>
    <property type="match status" value="3"/>
</dbReference>
<dbReference type="STRING" id="6216.A0A0R3SAF8"/>
<name>A0A0R3SAF8_HYMDI</name>
<dbReference type="PANTHER" id="PTHR13891:SF1">
    <property type="entry name" value="CYTOCHROME C OXIDASE ASSEMBLY FACTOR 7"/>
    <property type="match status" value="1"/>
</dbReference>
<evidence type="ECO:0000313" key="5">
    <source>
        <dbReference type="WBParaSite" id="HDID_0000133301-mRNA-1"/>
    </source>
</evidence>
<dbReference type="Proteomes" id="UP000274504">
    <property type="component" value="Unassembled WGS sequence"/>
</dbReference>